<evidence type="ECO:0000313" key="3">
    <source>
        <dbReference type="Proteomes" id="UP000641206"/>
    </source>
</evidence>
<protein>
    <submittedName>
        <fullName evidence="2">Uncharacterized protein</fullName>
    </submittedName>
</protein>
<keyword evidence="1" id="KW-1133">Transmembrane helix</keyword>
<reference evidence="3" key="1">
    <citation type="journal article" date="2019" name="Int. J. Syst. Evol. Microbiol.">
        <title>The Global Catalogue of Microorganisms (GCM) 10K type strain sequencing project: providing services to taxonomists for standard genome sequencing and annotation.</title>
        <authorList>
            <consortium name="The Broad Institute Genomics Platform"/>
            <consortium name="The Broad Institute Genome Sequencing Center for Infectious Disease"/>
            <person name="Wu L."/>
            <person name="Ma J."/>
        </authorList>
    </citation>
    <scope>NUCLEOTIDE SEQUENCE [LARGE SCALE GENOMIC DNA]</scope>
    <source>
        <strain evidence="3">CGMCC 1.7693</strain>
    </source>
</reference>
<feature type="transmembrane region" description="Helical" evidence="1">
    <location>
        <begin position="33"/>
        <end position="57"/>
    </location>
</feature>
<dbReference type="RefSeq" id="WP_188735830.1">
    <property type="nucleotide sequence ID" value="NZ_BMLW01000011.1"/>
</dbReference>
<comment type="caution">
    <text evidence="2">The sequence shown here is derived from an EMBL/GenBank/DDBJ whole genome shotgun (WGS) entry which is preliminary data.</text>
</comment>
<dbReference type="Proteomes" id="UP000641206">
    <property type="component" value="Unassembled WGS sequence"/>
</dbReference>
<feature type="transmembrane region" description="Helical" evidence="1">
    <location>
        <begin position="69"/>
        <end position="90"/>
    </location>
</feature>
<keyword evidence="1" id="KW-0812">Transmembrane</keyword>
<keyword evidence="1" id="KW-0472">Membrane</keyword>
<accession>A0ABQ2NYT0</accession>
<keyword evidence="3" id="KW-1185">Reference proteome</keyword>
<evidence type="ECO:0000256" key="1">
    <source>
        <dbReference type="SAM" id="Phobius"/>
    </source>
</evidence>
<gene>
    <name evidence="2" type="ORF">GCM10011346_36160</name>
</gene>
<dbReference type="EMBL" id="BMLW01000011">
    <property type="protein sequence ID" value="GGP13987.1"/>
    <property type="molecule type" value="Genomic_DNA"/>
</dbReference>
<name>A0ABQ2NYT0_9BACI</name>
<evidence type="ECO:0000313" key="2">
    <source>
        <dbReference type="EMBL" id="GGP13987.1"/>
    </source>
</evidence>
<organism evidence="2 3">
    <name type="scientific">Oceanobacillus neutriphilus</name>
    <dbReference type="NCBI Taxonomy" id="531815"/>
    <lineage>
        <taxon>Bacteria</taxon>
        <taxon>Bacillati</taxon>
        <taxon>Bacillota</taxon>
        <taxon>Bacilli</taxon>
        <taxon>Bacillales</taxon>
        <taxon>Bacillaceae</taxon>
        <taxon>Oceanobacillus</taxon>
    </lineage>
</organism>
<sequence length="102" mass="11674">MAGILSVLCTILLVFNFWKNRKKLKETYSKLNYVQIIGVIISYLITIVIVFMLIYYAGNWLVSFIPFTFLRSAAFLVIVVVVLFSCLYLLNKALTKITNGIL</sequence>
<proteinExistence type="predicted"/>